<dbReference type="EMBL" id="JARBHB010000009">
    <property type="protein sequence ID" value="KAJ8875164.1"/>
    <property type="molecule type" value="Genomic_DNA"/>
</dbReference>
<feature type="region of interest" description="Disordered" evidence="1">
    <location>
        <begin position="1006"/>
        <end position="1032"/>
    </location>
</feature>
<feature type="region of interest" description="Disordered" evidence="1">
    <location>
        <begin position="734"/>
        <end position="777"/>
    </location>
</feature>
<feature type="region of interest" description="Disordered" evidence="1">
    <location>
        <begin position="1233"/>
        <end position="1255"/>
    </location>
</feature>
<feature type="compositionally biased region" description="Basic and acidic residues" evidence="1">
    <location>
        <begin position="347"/>
        <end position="369"/>
    </location>
</feature>
<feature type="compositionally biased region" description="Basic and acidic residues" evidence="1">
    <location>
        <begin position="1173"/>
        <end position="1185"/>
    </location>
</feature>
<feature type="region of interest" description="Disordered" evidence="1">
    <location>
        <begin position="1405"/>
        <end position="1432"/>
    </location>
</feature>
<feature type="compositionally biased region" description="Low complexity" evidence="1">
    <location>
        <begin position="1664"/>
        <end position="1673"/>
    </location>
</feature>
<evidence type="ECO:0008006" key="4">
    <source>
        <dbReference type="Google" id="ProtNLM"/>
    </source>
</evidence>
<protein>
    <recommendedName>
        <fullName evidence="4">Supervillin</fullName>
    </recommendedName>
</protein>
<accession>A0ABQ9GT08</accession>
<feature type="region of interest" description="Disordered" evidence="1">
    <location>
        <begin position="879"/>
        <end position="981"/>
    </location>
</feature>
<feature type="compositionally biased region" description="Low complexity" evidence="1">
    <location>
        <begin position="1233"/>
        <end position="1248"/>
    </location>
</feature>
<organism evidence="2 3">
    <name type="scientific">Dryococelus australis</name>
    <dbReference type="NCBI Taxonomy" id="614101"/>
    <lineage>
        <taxon>Eukaryota</taxon>
        <taxon>Metazoa</taxon>
        <taxon>Ecdysozoa</taxon>
        <taxon>Arthropoda</taxon>
        <taxon>Hexapoda</taxon>
        <taxon>Insecta</taxon>
        <taxon>Pterygota</taxon>
        <taxon>Neoptera</taxon>
        <taxon>Polyneoptera</taxon>
        <taxon>Phasmatodea</taxon>
        <taxon>Verophasmatodea</taxon>
        <taxon>Anareolatae</taxon>
        <taxon>Phasmatidae</taxon>
        <taxon>Eurycanthinae</taxon>
        <taxon>Dryococelus</taxon>
    </lineage>
</organism>
<feature type="compositionally biased region" description="Basic and acidic residues" evidence="1">
    <location>
        <begin position="77"/>
        <end position="96"/>
    </location>
</feature>
<proteinExistence type="predicted"/>
<comment type="caution">
    <text evidence="2">The sequence shown here is derived from an EMBL/GenBank/DDBJ whole genome shotgun (WGS) entry which is preliminary data.</text>
</comment>
<feature type="region of interest" description="Disordered" evidence="1">
    <location>
        <begin position="213"/>
        <end position="234"/>
    </location>
</feature>
<feature type="compositionally biased region" description="Low complexity" evidence="1">
    <location>
        <begin position="1011"/>
        <end position="1022"/>
    </location>
</feature>
<feature type="compositionally biased region" description="Polar residues" evidence="1">
    <location>
        <begin position="1503"/>
        <end position="1522"/>
    </location>
</feature>
<evidence type="ECO:0000313" key="3">
    <source>
        <dbReference type="Proteomes" id="UP001159363"/>
    </source>
</evidence>
<feature type="region of interest" description="Disordered" evidence="1">
    <location>
        <begin position="1173"/>
        <end position="1218"/>
    </location>
</feature>
<feature type="compositionally biased region" description="Low complexity" evidence="1">
    <location>
        <begin position="814"/>
        <end position="824"/>
    </location>
</feature>
<feature type="region of interest" description="Disordered" evidence="1">
    <location>
        <begin position="31"/>
        <end position="50"/>
    </location>
</feature>
<feature type="compositionally biased region" description="Basic and acidic residues" evidence="1">
    <location>
        <begin position="384"/>
        <end position="394"/>
    </location>
</feature>
<evidence type="ECO:0000313" key="2">
    <source>
        <dbReference type="EMBL" id="KAJ8875164.1"/>
    </source>
</evidence>
<feature type="region of interest" description="Disordered" evidence="1">
    <location>
        <begin position="1336"/>
        <end position="1373"/>
    </location>
</feature>
<feature type="compositionally biased region" description="Basic and acidic residues" evidence="1">
    <location>
        <begin position="766"/>
        <end position="775"/>
    </location>
</feature>
<feature type="region of interest" description="Disordered" evidence="1">
    <location>
        <begin position="1503"/>
        <end position="1621"/>
    </location>
</feature>
<dbReference type="Proteomes" id="UP001159363">
    <property type="component" value="Chromosome 8"/>
</dbReference>
<evidence type="ECO:0000256" key="1">
    <source>
        <dbReference type="SAM" id="MobiDB-lite"/>
    </source>
</evidence>
<feature type="region of interest" description="Disordered" evidence="1">
    <location>
        <begin position="809"/>
        <end position="837"/>
    </location>
</feature>
<feature type="region of interest" description="Disordered" evidence="1">
    <location>
        <begin position="1651"/>
        <end position="1673"/>
    </location>
</feature>
<feature type="compositionally biased region" description="Polar residues" evidence="1">
    <location>
        <begin position="225"/>
        <end position="234"/>
    </location>
</feature>
<feature type="compositionally biased region" description="Polar residues" evidence="1">
    <location>
        <begin position="395"/>
        <end position="404"/>
    </location>
</feature>
<sequence length="1724" mass="191820">MKKSGQAGEISEVASTKQQEARQGVTSIQQLGYSNFQRQANTNVKRSSVRSLRETFENAIKSEAPARANGVTPAPKEVPEDSPPRTESKRLSRFDLSRIPVKTRKPPQPAPEHCSESPESKVQTRVHNGTLQTVVSDDKNGNKVPDRVSVPLKPEVKAGVTKCKPGAGIFETETVNVQNKNNITGVSRYPVQSVGKSELVSTPTVVSTVSNIPVSTSREKRESGSPKSAKTTHNRLSASQLVIERLQQNLSTKLSPETIETLKRSYSPAIERKLRPSSLDSPKSLDYLGYTPSKSLFLSPVLNRYQGNNRTRLESPQTLSTKTNFECNKARLLTEDNEDRINNNSEPIRKEESTDKCLKSSHAVEDVVLRKPKLQETNTSEDSANEKAPKKNDTEISSGLSNGVSKDGYLSPRTNTDIRPLSHPEHLLSKYGGSKDLSGVLESPLNSESSSFEEYFSSPELRNPRSRFSSADTDYSFFEEKPKRVSWTTSLLQKLSHDRPAKKAKAVRKSRHGKLVRYPEENILSTEERFKLRHASHAKKYAEHLPGITKPVDKKIESRAVPEENKPTEPENALYVKHSDIVKDADKDAYASLISKLAEDCDEITEKQTETSKKTLSSCDLDTTENYETSEQNIYVNENIDFAEKEKELLENLASDSDYSDLSDPEIIHAFVASEKSFLASQERAKKAAVTEICEQSAIQNKPGLSETEQSEIRNLSIPKAGIFTPVSQISTSENTSLTEVDTNTRKETQTNITAATKEISQGGKRSQEEKDKPSGLRKLFFHNLFSSPKRHNADDRKISSQETVQLLTKGEQQKNAQKQTKQKYIGDSKVHPSKNKPILETAFLTNEPKKEIWPKAPTPDIYGKLPESNASQIQIENAQRNIHLRSRSLSPNSTRGRSSAEPQLSPNRTIPDTSLIIEERLQKLRHENQPPKRPSSTPLKRTRREDLFHRNNSLPSRVKIPSYPVKRSDSPPTPTNELPNNYHVYQNYTNVPRQPQARKEIDHTDEAVRSRNSISSCSSSSTIVPQESPVPWNTTITDFDQHAATSRKGQEGIKPVVQGVTSSSHLRYSSPSSETKFKEIRRGPVLYHPPEPQVFSGIPVSNFNEPFRVQNAPAPSGRISAPPVPYSSHYAKPRVITHEINTTSTKNGPHSFQNTYSHSNSGLLIPVYVEPKHSSPDLKQDSHRSRSLSPQHHRVTAGTYSKVPSPLARDASKTLTDKEKEAVYQHLRARSISPLSSYSPDSSGSSPGQQNFPHKLSRQEVEALYWEACRKRSTSQQLSPVSDPRLRGQYTSTGSLPGHAQHKSDERMLTRRQQVSMGSLGGSAQLARPQPIYQNASMSPQNSVMAQQQRSGRSRSVSPGPNLRGLGGRSLSLPRHVSSELSVAPQTGQVVVPGYFERGSAQRSTIGPINMHRQQSSPARSTPTIYEEASSFSSVELRHPQKLAQEQANENTPYPRSQSAVDVGMMGRDANRKSGRGVVPLGAEANKNSEAFYHPIFKRGSLLSNSTSSMDGTLTDSSTYTIGPPPPPKRVSFTNQQQSQEKSYWPTRNGLAPEPPTRQKRDVRMDSNDSDVFLPNSPKQPSSNYGLYVNVGPVGQRETKPAPPVRSVSGGLQAPDRPLPPVPRDAQRSHYGTVTPQHQRTAAIGQIQPRQVPPPANRWQLQSESESGSEAGEVQRIMQQAVHRRGAYYGGESQCCQLQRFTVDCRSVLSRTDHYFNYYFFFC</sequence>
<keyword evidence="3" id="KW-1185">Reference proteome</keyword>
<feature type="region of interest" description="Disordered" evidence="1">
    <location>
        <begin position="1"/>
        <end position="25"/>
    </location>
</feature>
<feature type="compositionally biased region" description="Low complexity" evidence="1">
    <location>
        <begin position="1348"/>
        <end position="1373"/>
    </location>
</feature>
<feature type="region of interest" description="Disordered" evidence="1">
    <location>
        <begin position="336"/>
        <end position="423"/>
    </location>
</feature>
<feature type="compositionally biased region" description="Basic and acidic residues" evidence="1">
    <location>
        <begin position="918"/>
        <end position="931"/>
    </location>
</feature>
<reference evidence="2 3" key="1">
    <citation type="submission" date="2023-02" db="EMBL/GenBank/DDBJ databases">
        <title>LHISI_Scaffold_Assembly.</title>
        <authorList>
            <person name="Stuart O.P."/>
            <person name="Cleave R."/>
            <person name="Magrath M.J.L."/>
            <person name="Mikheyev A.S."/>
        </authorList>
    </citation>
    <scope>NUCLEOTIDE SEQUENCE [LARGE SCALE GENOMIC DNA]</scope>
    <source>
        <strain evidence="2">Daus_M_001</strain>
        <tissue evidence="2">Leg muscle</tissue>
    </source>
</reference>
<feature type="compositionally biased region" description="Polar residues" evidence="1">
    <location>
        <begin position="1533"/>
        <end position="1543"/>
    </location>
</feature>
<gene>
    <name evidence="2" type="ORF">PR048_023059</name>
</gene>
<feature type="compositionally biased region" description="Polar residues" evidence="1">
    <location>
        <begin position="1336"/>
        <end position="1347"/>
    </location>
</feature>
<feature type="region of interest" description="Disordered" evidence="1">
    <location>
        <begin position="1273"/>
        <end position="1308"/>
    </location>
</feature>
<feature type="compositionally biased region" description="Basic and acidic residues" evidence="1">
    <location>
        <begin position="1558"/>
        <end position="1568"/>
    </location>
</feature>
<name>A0ABQ9GT08_9NEOP</name>
<feature type="region of interest" description="Disordered" evidence="1">
    <location>
        <begin position="55"/>
        <end position="124"/>
    </location>
</feature>
<feature type="compositionally biased region" description="Polar residues" evidence="1">
    <location>
        <begin position="888"/>
        <end position="913"/>
    </location>
</feature>